<sequence length="113" mass="11340">MSAWDIQATEVNGVLQTVGGHVGLEDGEGGLVAKIETFGEHVGEAGTAAASGPIGTALEEFVGEYGPVLEEMVLKSGSCIQGCVDATSAYLNGNLQMAADAQGNAGSIEALDL</sequence>
<dbReference type="InterPro" id="IPR045436">
    <property type="entry name" value="DUF6507"/>
</dbReference>
<reference evidence="2" key="1">
    <citation type="journal article" date="2019" name="Int. J. Syst. Evol. Microbiol.">
        <title>The Global Catalogue of Microorganisms (GCM) 10K type strain sequencing project: providing services to taxonomists for standard genome sequencing and annotation.</title>
        <authorList>
            <consortium name="The Broad Institute Genomics Platform"/>
            <consortium name="The Broad Institute Genome Sequencing Center for Infectious Disease"/>
            <person name="Wu L."/>
            <person name="Ma J."/>
        </authorList>
    </citation>
    <scope>NUCLEOTIDE SEQUENCE [LARGE SCALE GENOMIC DNA]</scope>
    <source>
        <strain evidence="2">CCUG 63369</strain>
    </source>
</reference>
<gene>
    <name evidence="1" type="ORF">ACFQZU_09065</name>
</gene>
<dbReference type="Pfam" id="PF20117">
    <property type="entry name" value="DUF6507"/>
    <property type="match status" value="1"/>
</dbReference>
<keyword evidence="2" id="KW-1185">Reference proteome</keyword>
<proteinExistence type="predicted"/>
<protein>
    <submittedName>
        <fullName evidence="1">DUF6507 family protein</fullName>
    </submittedName>
</protein>
<accession>A0ABW3BEV7</accession>
<comment type="caution">
    <text evidence="1">The sequence shown here is derived from an EMBL/GenBank/DDBJ whole genome shotgun (WGS) entry which is preliminary data.</text>
</comment>
<evidence type="ECO:0000313" key="1">
    <source>
        <dbReference type="EMBL" id="MFD0801466.1"/>
    </source>
</evidence>
<name>A0ABW3BEV7_9ACTN</name>
<dbReference type="Proteomes" id="UP001596956">
    <property type="component" value="Unassembled WGS sequence"/>
</dbReference>
<dbReference type="EMBL" id="JBHTHR010000227">
    <property type="protein sequence ID" value="MFD0801466.1"/>
    <property type="molecule type" value="Genomic_DNA"/>
</dbReference>
<evidence type="ECO:0000313" key="2">
    <source>
        <dbReference type="Proteomes" id="UP001596956"/>
    </source>
</evidence>
<organism evidence="1 2">
    <name type="scientific">Streptomonospora algeriensis</name>
    <dbReference type="NCBI Taxonomy" id="995084"/>
    <lineage>
        <taxon>Bacteria</taxon>
        <taxon>Bacillati</taxon>
        <taxon>Actinomycetota</taxon>
        <taxon>Actinomycetes</taxon>
        <taxon>Streptosporangiales</taxon>
        <taxon>Nocardiopsidaceae</taxon>
        <taxon>Streptomonospora</taxon>
    </lineage>
</organism>